<comment type="caution">
    <text evidence="2">The sequence shown here is derived from an EMBL/GenBank/DDBJ whole genome shotgun (WGS) entry which is preliminary data.</text>
</comment>
<sequence length="340" mass="39802">MKSEEHIDQAQPETVDQHFQLILDDRDIISPEFTKVTPSDLPKWFDESLFKKGQAFYMNNLLALGTLQTSGLLAILSVPAIMEILVFTKKSSTLCLSYKRYIQTLLYIYELFRTDMLIPDSKWFKSLNMIRSKHAYGSKKRIEAKLHGIYQKDMAITQFGFLGYAFICPEQVGLAHATVEQMEGFHHFWRVTGHMLGIKDSINICRKTVAETRELCRRVNDKILVKHLDEPLPDFLQLTWNAVNGLWYADPTLNVDAFMYITYQLSGIKYKKPLRWYAKLEVKRRQWILYLCSVPYIGWVVRKLNNIFLTGLYWMLERYPIGAWLAFGKENSKIYLYSST</sequence>
<evidence type="ECO:0000313" key="3">
    <source>
        <dbReference type="Proteomes" id="UP001642520"/>
    </source>
</evidence>
<keyword evidence="3" id="KW-1185">Reference proteome</keyword>
<evidence type="ECO:0000256" key="1">
    <source>
        <dbReference type="SAM" id="Phobius"/>
    </source>
</evidence>
<gene>
    <name evidence="2" type="ORF">XYLVIOL_LOCUS7631</name>
</gene>
<keyword evidence="1" id="KW-1133">Transmembrane helix</keyword>
<name>A0ABP1P0J7_XYLVO</name>
<proteinExistence type="predicted"/>
<keyword evidence="1" id="KW-0472">Membrane</keyword>
<protein>
    <recommendedName>
        <fullName evidence="4">ER-bound oxygenase mpaB/mpaB'/Rubber oxygenase catalytic domain-containing protein</fullName>
    </recommendedName>
</protein>
<organism evidence="2 3">
    <name type="scientific">Xylocopa violacea</name>
    <name type="common">Violet carpenter bee</name>
    <name type="synonym">Apis violacea</name>
    <dbReference type="NCBI Taxonomy" id="135666"/>
    <lineage>
        <taxon>Eukaryota</taxon>
        <taxon>Metazoa</taxon>
        <taxon>Ecdysozoa</taxon>
        <taxon>Arthropoda</taxon>
        <taxon>Hexapoda</taxon>
        <taxon>Insecta</taxon>
        <taxon>Pterygota</taxon>
        <taxon>Neoptera</taxon>
        <taxon>Endopterygota</taxon>
        <taxon>Hymenoptera</taxon>
        <taxon>Apocrita</taxon>
        <taxon>Aculeata</taxon>
        <taxon>Apoidea</taxon>
        <taxon>Anthophila</taxon>
        <taxon>Apidae</taxon>
        <taxon>Xylocopa</taxon>
        <taxon>Xylocopa</taxon>
    </lineage>
</organism>
<evidence type="ECO:0000313" key="2">
    <source>
        <dbReference type="EMBL" id="CAL7946157.1"/>
    </source>
</evidence>
<dbReference type="PANTHER" id="PTHR37159">
    <property type="entry name" value="GH11867P"/>
    <property type="match status" value="1"/>
</dbReference>
<dbReference type="EMBL" id="CAXAJV020001294">
    <property type="protein sequence ID" value="CAL7946157.1"/>
    <property type="molecule type" value="Genomic_DNA"/>
</dbReference>
<evidence type="ECO:0008006" key="4">
    <source>
        <dbReference type="Google" id="ProtNLM"/>
    </source>
</evidence>
<keyword evidence="1" id="KW-0812">Transmembrane</keyword>
<accession>A0ABP1P0J7</accession>
<dbReference type="Proteomes" id="UP001642520">
    <property type="component" value="Unassembled WGS sequence"/>
</dbReference>
<dbReference type="PANTHER" id="PTHR37159:SF1">
    <property type="entry name" value="GH11867P"/>
    <property type="match status" value="1"/>
</dbReference>
<reference evidence="2 3" key="1">
    <citation type="submission" date="2024-08" db="EMBL/GenBank/DDBJ databases">
        <authorList>
            <person name="Will J Nash"/>
            <person name="Angela Man"/>
            <person name="Seanna McTaggart"/>
            <person name="Kendall Baker"/>
            <person name="Tom Barker"/>
            <person name="Leah Catchpole"/>
            <person name="Alex Durrant"/>
            <person name="Karim Gharbi"/>
            <person name="Naomi Irish"/>
            <person name="Gemy Kaithakottil"/>
            <person name="Debby Ku"/>
            <person name="Aaliyah Providence"/>
            <person name="Felix Shaw"/>
            <person name="David Swarbreck"/>
            <person name="Chris Watkins"/>
            <person name="Ann M. McCartney"/>
            <person name="Giulio Formenti"/>
            <person name="Alice Mouton"/>
            <person name="Noel Vella"/>
            <person name="Bjorn M von Reumont"/>
            <person name="Adriana Vella"/>
            <person name="Wilfried Haerty"/>
        </authorList>
    </citation>
    <scope>NUCLEOTIDE SEQUENCE [LARGE SCALE GENOMIC DNA]</scope>
</reference>
<feature type="transmembrane region" description="Helical" evidence="1">
    <location>
        <begin position="61"/>
        <end position="87"/>
    </location>
</feature>